<gene>
    <name evidence="1" type="ORF">E2C01_040209</name>
</gene>
<keyword evidence="2" id="KW-1185">Reference proteome</keyword>
<dbReference type="Proteomes" id="UP000324222">
    <property type="component" value="Unassembled WGS sequence"/>
</dbReference>
<protein>
    <submittedName>
        <fullName evidence="1">Uncharacterized protein</fullName>
    </submittedName>
</protein>
<evidence type="ECO:0000313" key="2">
    <source>
        <dbReference type="Proteomes" id="UP000324222"/>
    </source>
</evidence>
<reference evidence="1 2" key="1">
    <citation type="submission" date="2019-05" db="EMBL/GenBank/DDBJ databases">
        <title>Another draft genome of Portunus trituberculatus and its Hox gene families provides insights of decapod evolution.</title>
        <authorList>
            <person name="Jeong J.-H."/>
            <person name="Song I."/>
            <person name="Kim S."/>
            <person name="Choi T."/>
            <person name="Kim D."/>
            <person name="Ryu S."/>
            <person name="Kim W."/>
        </authorList>
    </citation>
    <scope>NUCLEOTIDE SEQUENCE [LARGE SCALE GENOMIC DNA]</scope>
    <source>
        <tissue evidence="1">Muscle</tissue>
    </source>
</reference>
<name>A0A5B7FMP8_PORTR</name>
<evidence type="ECO:0000313" key="1">
    <source>
        <dbReference type="EMBL" id="MPC46489.1"/>
    </source>
</evidence>
<dbReference type="EMBL" id="VSRR010007232">
    <property type="protein sequence ID" value="MPC46489.1"/>
    <property type="molecule type" value="Genomic_DNA"/>
</dbReference>
<organism evidence="1 2">
    <name type="scientific">Portunus trituberculatus</name>
    <name type="common">Swimming crab</name>
    <name type="synonym">Neptunus trituberculatus</name>
    <dbReference type="NCBI Taxonomy" id="210409"/>
    <lineage>
        <taxon>Eukaryota</taxon>
        <taxon>Metazoa</taxon>
        <taxon>Ecdysozoa</taxon>
        <taxon>Arthropoda</taxon>
        <taxon>Crustacea</taxon>
        <taxon>Multicrustacea</taxon>
        <taxon>Malacostraca</taxon>
        <taxon>Eumalacostraca</taxon>
        <taxon>Eucarida</taxon>
        <taxon>Decapoda</taxon>
        <taxon>Pleocyemata</taxon>
        <taxon>Brachyura</taxon>
        <taxon>Eubrachyura</taxon>
        <taxon>Portunoidea</taxon>
        <taxon>Portunidae</taxon>
        <taxon>Portuninae</taxon>
        <taxon>Portunus</taxon>
    </lineage>
</organism>
<comment type="caution">
    <text evidence="1">The sequence shown here is derived from an EMBL/GenBank/DDBJ whole genome shotgun (WGS) entry which is preliminary data.</text>
</comment>
<proteinExistence type="predicted"/>
<accession>A0A5B7FMP8</accession>
<sequence length="45" mass="5261">MNNDTQRRMNAWVDLGSQAIAASPTDGYSYLKNIFIFQGVNYYYY</sequence>
<dbReference type="AlphaFoldDB" id="A0A5B7FMP8"/>